<evidence type="ECO:0000256" key="1">
    <source>
        <dbReference type="ARBA" id="ARBA00004613"/>
    </source>
</evidence>
<dbReference type="InterPro" id="IPR010259">
    <property type="entry name" value="S8pro/Inhibitor_I9"/>
</dbReference>
<dbReference type="GO" id="GO:0048731">
    <property type="term" value="P:system development"/>
    <property type="evidence" value="ECO:0007669"/>
    <property type="project" value="UniProtKB-ARBA"/>
</dbReference>
<dbReference type="KEGG" id="nnu:104609276"/>
<feature type="region of interest" description="Disordered" evidence="11">
    <location>
        <begin position="191"/>
        <end position="221"/>
    </location>
</feature>
<evidence type="ECO:0000256" key="7">
    <source>
        <dbReference type="ARBA" id="ARBA00022825"/>
    </source>
</evidence>
<evidence type="ECO:0000259" key="13">
    <source>
        <dbReference type="Pfam" id="PF00082"/>
    </source>
</evidence>
<dbReference type="GO" id="GO:0004252">
    <property type="term" value="F:serine-type endopeptidase activity"/>
    <property type="evidence" value="ECO:0000318"/>
    <property type="project" value="GO_Central"/>
</dbReference>
<reference evidence="18" key="1">
    <citation type="submission" date="2025-08" db="UniProtKB">
        <authorList>
            <consortium name="RefSeq"/>
        </authorList>
    </citation>
    <scope>IDENTIFICATION</scope>
</reference>
<keyword evidence="4 10" id="KW-0645">Protease</keyword>
<feature type="active site" description="Charge relay system" evidence="9 10">
    <location>
        <position position="541"/>
    </location>
</feature>
<dbReference type="RefSeq" id="XP_010273846.1">
    <property type="nucleotide sequence ID" value="XM_010275544.2"/>
</dbReference>
<dbReference type="Gene3D" id="2.60.40.2310">
    <property type="match status" value="1"/>
</dbReference>
<dbReference type="GO" id="GO:0006508">
    <property type="term" value="P:proteolysis"/>
    <property type="evidence" value="ECO:0007669"/>
    <property type="project" value="UniProtKB-KW"/>
</dbReference>
<feature type="chain" id="PRO_5010571500" evidence="12">
    <location>
        <begin position="25"/>
        <end position="761"/>
    </location>
</feature>
<comment type="subcellular location">
    <subcellularLocation>
        <location evidence="1">Secreted</location>
    </subcellularLocation>
</comment>
<dbReference type="Gene3D" id="3.40.50.200">
    <property type="entry name" value="Peptidase S8/S53 domain"/>
    <property type="match status" value="1"/>
</dbReference>
<sequence length="761" mass="81514">MEMASFRWSLLVPLLLLPCLTVFAAKQTYIVHMNHQQKPTSFPTHHDWYQSLSTDPSSLIYSYNNAFHGFAISLDPNQLASLRRSDSVLAIYPDSLYSLHTTRSPEFLGLDSDLGLWPGHSTEDLDQASQDVIIGVLDTGVWPESKSFDDMGIPPVPSRWLGACESGPDFSPSVCNKKLIGARSFSRGYRMASGGRHTTNNPNQIESPRDRDGHGTHTASTAAGSHVANASLLGYASGTARGMATRARVATYKVCWSTGCFGSDILAGIDRAIADGVDVLSLSLGGGSSPYYRDIIAIGAFAAMEKGIFVSCSAGNSGPGRATLTNVAPWIMTVAAGTLDRDFPAYASLGNGKRFAGVSLYSGKGMGTKPVGLVYSKGNETSNLCLPDSLESKRVRGKVVICDRGINARVEKGAVVRDAGGLGMILANTAASGEEMVADSHLLPAVAVGWKTGDLIREYTRSDPNPTAMLSFGGTVLNIRPSPVVAAFSSRGPNVVTPQILKPDVIGPGVNILASWSELVGPTGLKNDTRKAQFNIMSGTSMSCPHISGVAALLKAAHPKWSPSAIKSALMTTAYTSDNTKSPLRDAAGGDISTPWAHGSGHVDPHKALNPGLVYDATPDDYITFLCSLDYSIDQVKAITKRQNITCSRRFADPGELNYPSFSVLFGTKKRVVRYTRELTNVGPTGSVYNVAIGGPSSVGVTVKPTKLVFKEVGEMKKYTVTFVAKKGLSRMLGTAEFGWIVWRNEQYQVRSPVSYEWLHH</sequence>
<evidence type="ECO:0000256" key="11">
    <source>
        <dbReference type="SAM" id="MobiDB-lite"/>
    </source>
</evidence>
<dbReference type="Pfam" id="PF00082">
    <property type="entry name" value="Peptidase_S8"/>
    <property type="match status" value="1"/>
</dbReference>
<feature type="domain" description="Peptidase S8/S53" evidence="13">
    <location>
        <begin position="130"/>
        <end position="578"/>
    </location>
</feature>
<dbReference type="FunFam" id="3.50.30.30:FF:000005">
    <property type="entry name" value="subtilisin-like protease SBT1.5"/>
    <property type="match status" value="1"/>
</dbReference>
<dbReference type="InterPro" id="IPR015500">
    <property type="entry name" value="Peptidase_S8_subtilisin-rel"/>
</dbReference>
<dbReference type="InterPro" id="IPR034197">
    <property type="entry name" value="Peptidases_S8_3"/>
</dbReference>
<keyword evidence="7 10" id="KW-0720">Serine protease</keyword>
<proteinExistence type="inferred from homology"/>
<evidence type="ECO:0000256" key="6">
    <source>
        <dbReference type="ARBA" id="ARBA00022801"/>
    </source>
</evidence>
<dbReference type="PROSITE" id="PS51892">
    <property type="entry name" value="SUBTILASE"/>
    <property type="match status" value="1"/>
</dbReference>
<dbReference type="Pfam" id="PF17766">
    <property type="entry name" value="fn3_6"/>
    <property type="match status" value="1"/>
</dbReference>
<dbReference type="PRINTS" id="PR00723">
    <property type="entry name" value="SUBTILISIN"/>
</dbReference>
<keyword evidence="5 12" id="KW-0732">Signal</keyword>
<dbReference type="FunFam" id="3.30.70.80:FF:000003">
    <property type="entry name" value="Subtilisin-like protease SBT1.9"/>
    <property type="match status" value="1"/>
</dbReference>
<evidence type="ECO:0000256" key="9">
    <source>
        <dbReference type="PIRSR" id="PIRSR615500-1"/>
    </source>
</evidence>
<dbReference type="InterPro" id="IPR000209">
    <property type="entry name" value="Peptidase_S8/S53_dom"/>
</dbReference>
<organism evidence="17 18">
    <name type="scientific">Nelumbo nucifera</name>
    <name type="common">Sacred lotus</name>
    <dbReference type="NCBI Taxonomy" id="4432"/>
    <lineage>
        <taxon>Eukaryota</taxon>
        <taxon>Viridiplantae</taxon>
        <taxon>Streptophyta</taxon>
        <taxon>Embryophyta</taxon>
        <taxon>Tracheophyta</taxon>
        <taxon>Spermatophyta</taxon>
        <taxon>Magnoliopsida</taxon>
        <taxon>Proteales</taxon>
        <taxon>Nelumbonaceae</taxon>
        <taxon>Nelumbo</taxon>
    </lineage>
</organism>
<dbReference type="PROSITE" id="PS00138">
    <property type="entry name" value="SUBTILASE_SER"/>
    <property type="match status" value="1"/>
</dbReference>
<dbReference type="InParanoid" id="A0A1U8AZW5"/>
<keyword evidence="6 10" id="KW-0378">Hydrolase</keyword>
<feature type="active site" description="Charge relay system" evidence="9 10">
    <location>
        <position position="138"/>
    </location>
</feature>
<dbReference type="FunCoup" id="A0A1U8AZW5">
    <property type="interactions" value="1144"/>
</dbReference>
<comment type="similarity">
    <text evidence="2 10">Belongs to the peptidase S8 family.</text>
</comment>
<keyword evidence="8" id="KW-0325">Glycoprotein</keyword>
<feature type="active site" description="Charge relay system" evidence="9 10">
    <location>
        <position position="214"/>
    </location>
</feature>
<dbReference type="Pfam" id="PF05922">
    <property type="entry name" value="Inhibitor_I9"/>
    <property type="match status" value="1"/>
</dbReference>
<evidence type="ECO:0000256" key="10">
    <source>
        <dbReference type="PROSITE-ProRule" id="PRU01240"/>
    </source>
</evidence>
<accession>A0A1U8AZW5</accession>
<dbReference type="InterPro" id="IPR037045">
    <property type="entry name" value="S8pro/Inhibitor_I9_sf"/>
</dbReference>
<feature type="domain" description="PA" evidence="14">
    <location>
        <begin position="373"/>
        <end position="455"/>
    </location>
</feature>
<name>A0A1U8AZW5_NELNU</name>
<dbReference type="InterPro" id="IPR036852">
    <property type="entry name" value="Peptidase_S8/S53_dom_sf"/>
</dbReference>
<evidence type="ECO:0000256" key="12">
    <source>
        <dbReference type="SAM" id="SignalP"/>
    </source>
</evidence>
<dbReference type="FunFam" id="3.40.50.200:FF:000006">
    <property type="entry name" value="Subtilisin-like protease SBT1.5"/>
    <property type="match status" value="1"/>
</dbReference>
<dbReference type="InterPro" id="IPR041469">
    <property type="entry name" value="Subtilisin-like_FN3"/>
</dbReference>
<evidence type="ECO:0000256" key="3">
    <source>
        <dbReference type="ARBA" id="ARBA00022525"/>
    </source>
</evidence>
<dbReference type="GO" id="GO:0005576">
    <property type="term" value="C:extracellular region"/>
    <property type="evidence" value="ECO:0000318"/>
    <property type="project" value="GO_Central"/>
</dbReference>
<dbReference type="CDD" id="cd02120">
    <property type="entry name" value="PA_subtilisin_like"/>
    <property type="match status" value="1"/>
</dbReference>
<dbReference type="SUPFAM" id="SSF54897">
    <property type="entry name" value="Protease propeptides/inhibitors"/>
    <property type="match status" value="1"/>
</dbReference>
<dbReference type="Proteomes" id="UP000189703">
    <property type="component" value="Unplaced"/>
</dbReference>
<evidence type="ECO:0000256" key="4">
    <source>
        <dbReference type="ARBA" id="ARBA00022670"/>
    </source>
</evidence>
<evidence type="ECO:0000313" key="18">
    <source>
        <dbReference type="RefSeq" id="XP_010273846.1"/>
    </source>
</evidence>
<gene>
    <name evidence="18" type="primary">LOC104609276</name>
</gene>
<dbReference type="SUPFAM" id="SSF52743">
    <property type="entry name" value="Subtilisin-like"/>
    <property type="match status" value="1"/>
</dbReference>
<evidence type="ECO:0000313" key="17">
    <source>
        <dbReference type="Proteomes" id="UP000189703"/>
    </source>
</evidence>
<keyword evidence="3" id="KW-0964">Secreted</keyword>
<protein>
    <submittedName>
        <fullName evidence="18">Subtilisin-like protease SBT1.8</fullName>
    </submittedName>
</protein>
<dbReference type="AlphaFoldDB" id="A0A1U8AZW5"/>
<dbReference type="InterPro" id="IPR045051">
    <property type="entry name" value="SBT"/>
</dbReference>
<evidence type="ECO:0000256" key="8">
    <source>
        <dbReference type="ARBA" id="ARBA00023180"/>
    </source>
</evidence>
<feature type="compositionally biased region" description="Polar residues" evidence="11">
    <location>
        <begin position="196"/>
        <end position="206"/>
    </location>
</feature>
<dbReference type="InterPro" id="IPR003137">
    <property type="entry name" value="PA_domain"/>
</dbReference>
<dbReference type="OMA" id="NDWYRSS"/>
<dbReference type="PANTHER" id="PTHR10795">
    <property type="entry name" value="PROPROTEIN CONVERTASE SUBTILISIN/KEXIN"/>
    <property type="match status" value="1"/>
</dbReference>
<dbReference type="Gene3D" id="3.30.70.80">
    <property type="entry name" value="Peptidase S8 propeptide/proteinase inhibitor I9"/>
    <property type="match status" value="1"/>
</dbReference>
<evidence type="ECO:0000256" key="2">
    <source>
        <dbReference type="ARBA" id="ARBA00011073"/>
    </source>
</evidence>
<dbReference type="InterPro" id="IPR023828">
    <property type="entry name" value="Peptidase_S8_Ser-AS"/>
</dbReference>
<evidence type="ECO:0000259" key="16">
    <source>
        <dbReference type="Pfam" id="PF17766"/>
    </source>
</evidence>
<dbReference type="GeneID" id="104609276"/>
<dbReference type="Gene3D" id="3.50.30.30">
    <property type="match status" value="1"/>
</dbReference>
<evidence type="ECO:0000259" key="14">
    <source>
        <dbReference type="Pfam" id="PF02225"/>
    </source>
</evidence>
<evidence type="ECO:0000259" key="15">
    <source>
        <dbReference type="Pfam" id="PF05922"/>
    </source>
</evidence>
<keyword evidence="17" id="KW-1185">Reference proteome</keyword>
<dbReference type="Pfam" id="PF02225">
    <property type="entry name" value="PA"/>
    <property type="match status" value="1"/>
</dbReference>
<feature type="signal peptide" evidence="12">
    <location>
        <begin position="1"/>
        <end position="24"/>
    </location>
</feature>
<feature type="domain" description="Subtilisin-like protease fibronectin type-III" evidence="16">
    <location>
        <begin position="656"/>
        <end position="755"/>
    </location>
</feature>
<dbReference type="eggNOG" id="ENOG502QRTY">
    <property type="taxonomic scope" value="Eukaryota"/>
</dbReference>
<feature type="domain" description="Inhibitor I9" evidence="15">
    <location>
        <begin position="28"/>
        <end position="100"/>
    </location>
</feature>
<dbReference type="CDD" id="cd04852">
    <property type="entry name" value="Peptidases_S8_3"/>
    <property type="match status" value="1"/>
</dbReference>
<evidence type="ECO:0000256" key="5">
    <source>
        <dbReference type="ARBA" id="ARBA00022729"/>
    </source>
</evidence>
<dbReference type="OrthoDB" id="206201at2759"/>